<protein>
    <submittedName>
        <fullName evidence="2">Uncharacterized protein</fullName>
    </submittedName>
</protein>
<evidence type="ECO:0000313" key="2">
    <source>
        <dbReference type="EMBL" id="QEE23150.1"/>
    </source>
</evidence>
<dbReference type="EMBL" id="CP042807">
    <property type="protein sequence ID" value="QEE23150.1"/>
    <property type="molecule type" value="Genomic_DNA"/>
</dbReference>
<reference evidence="2 3" key="1">
    <citation type="submission" date="2019-08" db="EMBL/GenBank/DDBJ databases">
        <title>Complete genome sequence of Rhodanobacter glycinis strain T01E-68 isolated from tomato root.</title>
        <authorList>
            <person name="Weon H.-Y."/>
            <person name="Lee S.A."/>
        </authorList>
    </citation>
    <scope>NUCLEOTIDE SEQUENCE [LARGE SCALE GENOMIC DNA]</scope>
    <source>
        <strain evidence="2 3">T01E-68</strain>
    </source>
</reference>
<gene>
    <name evidence="2" type="ORF">CS053_00530</name>
</gene>
<keyword evidence="1" id="KW-1133">Transmembrane helix</keyword>
<evidence type="ECO:0000256" key="1">
    <source>
        <dbReference type="SAM" id="Phobius"/>
    </source>
</evidence>
<accession>A0A5B9DYD4</accession>
<keyword evidence="1" id="KW-0812">Transmembrane</keyword>
<feature type="transmembrane region" description="Helical" evidence="1">
    <location>
        <begin position="37"/>
        <end position="54"/>
    </location>
</feature>
<dbReference type="AlphaFoldDB" id="A0A5B9DYD4"/>
<proteinExistence type="predicted"/>
<dbReference type="Proteomes" id="UP000321807">
    <property type="component" value="Chromosome"/>
</dbReference>
<keyword evidence="1" id="KW-0472">Membrane</keyword>
<evidence type="ECO:0000313" key="3">
    <source>
        <dbReference type="Proteomes" id="UP000321807"/>
    </source>
</evidence>
<sequence>MKRKRRLAWRRWETWVGAMLCGLAALLGNWLGHDFRHPQLGALVGGIAGSLLLSRMTRHVIRRHYTHDPG</sequence>
<feature type="transmembrane region" description="Helical" evidence="1">
    <location>
        <begin position="12"/>
        <end position="31"/>
    </location>
</feature>
<dbReference type="KEGG" id="rgl:CS053_00530"/>
<dbReference type="RefSeq" id="WP_147625937.1">
    <property type="nucleotide sequence ID" value="NZ_CP042807.1"/>
</dbReference>
<name>A0A5B9DYD4_9GAMM</name>
<organism evidence="2 3">
    <name type="scientific">Rhodanobacter glycinis</name>
    <dbReference type="NCBI Taxonomy" id="582702"/>
    <lineage>
        <taxon>Bacteria</taxon>
        <taxon>Pseudomonadati</taxon>
        <taxon>Pseudomonadota</taxon>
        <taxon>Gammaproteobacteria</taxon>
        <taxon>Lysobacterales</taxon>
        <taxon>Rhodanobacteraceae</taxon>
        <taxon>Rhodanobacter</taxon>
    </lineage>
</organism>